<keyword evidence="2" id="KW-1185">Reference proteome</keyword>
<dbReference type="PANTHER" id="PTHR36355">
    <property type="entry name" value="EXPRESSED PROTEIN"/>
    <property type="match status" value="1"/>
</dbReference>
<accession>A0A6P5TUF7</accession>
<dbReference type="Proteomes" id="UP000515124">
    <property type="component" value="Unplaced"/>
</dbReference>
<protein>
    <submittedName>
        <fullName evidence="3">Uncharacterized protein LOC110770758</fullName>
    </submittedName>
</protein>
<evidence type="ECO:0000313" key="3">
    <source>
        <dbReference type="RefSeq" id="XP_021830670.1"/>
    </source>
</evidence>
<dbReference type="PANTHER" id="PTHR36355:SF1">
    <property type="entry name" value="EXPRESSED PROTEIN"/>
    <property type="match status" value="1"/>
</dbReference>
<feature type="compositionally biased region" description="Basic and acidic residues" evidence="1">
    <location>
        <begin position="28"/>
        <end position="39"/>
    </location>
</feature>
<name>A0A6P5TUF7_PRUAV</name>
<proteinExistence type="predicted"/>
<organism evidence="2 3">
    <name type="scientific">Prunus avium</name>
    <name type="common">Cherry</name>
    <name type="synonym">Cerasus avium</name>
    <dbReference type="NCBI Taxonomy" id="42229"/>
    <lineage>
        <taxon>Eukaryota</taxon>
        <taxon>Viridiplantae</taxon>
        <taxon>Streptophyta</taxon>
        <taxon>Embryophyta</taxon>
        <taxon>Tracheophyta</taxon>
        <taxon>Spermatophyta</taxon>
        <taxon>Magnoliopsida</taxon>
        <taxon>eudicotyledons</taxon>
        <taxon>Gunneridae</taxon>
        <taxon>Pentapetalae</taxon>
        <taxon>rosids</taxon>
        <taxon>fabids</taxon>
        <taxon>Rosales</taxon>
        <taxon>Rosaceae</taxon>
        <taxon>Amygdaloideae</taxon>
        <taxon>Amygdaleae</taxon>
        <taxon>Prunus</taxon>
    </lineage>
</organism>
<dbReference type="Gramene" id="Pav_sc0001974.1_g040.1.mk:mrna">
    <property type="protein sequence ID" value="Pav_sc0001974.1_g040.1.mk:mrna"/>
    <property type="gene ID" value="Pav_sc0001974.1_g040.1.mk"/>
</dbReference>
<feature type="region of interest" description="Disordered" evidence="1">
    <location>
        <begin position="1"/>
        <end position="88"/>
    </location>
</feature>
<dbReference type="GeneID" id="110770758"/>
<dbReference type="AlphaFoldDB" id="A0A6P5TUF7"/>
<dbReference type="KEGG" id="pavi:110770758"/>
<gene>
    <name evidence="3" type="primary">LOC110770758</name>
</gene>
<evidence type="ECO:0000256" key="1">
    <source>
        <dbReference type="SAM" id="MobiDB-lite"/>
    </source>
</evidence>
<feature type="compositionally biased region" description="Pro residues" evidence="1">
    <location>
        <begin position="1"/>
        <end position="14"/>
    </location>
</feature>
<feature type="compositionally biased region" description="Basic residues" evidence="1">
    <location>
        <begin position="56"/>
        <end position="65"/>
    </location>
</feature>
<dbReference type="RefSeq" id="XP_021830670.1">
    <property type="nucleotide sequence ID" value="XM_021974978.1"/>
</dbReference>
<reference evidence="3" key="1">
    <citation type="submission" date="2025-08" db="UniProtKB">
        <authorList>
            <consortium name="RefSeq"/>
        </authorList>
    </citation>
    <scope>IDENTIFICATION</scope>
</reference>
<evidence type="ECO:0000313" key="2">
    <source>
        <dbReference type="Proteomes" id="UP000515124"/>
    </source>
</evidence>
<sequence>MDPLPTPTPTPTPAPAATSASVQHVNKKSSDELLRKFADSGDEAEEAPEKQQVIRVSKRRKKRNRASGEGEQCESPSNGKSSLVERRSLLPAAGTKNKALLRQLGVHGRASQLRARDIRNKSLFGAIHKTWRRTIEGASKVFMEKHYNRHKRLISDIA</sequence>